<reference evidence="13 14" key="1">
    <citation type="submission" date="2017-03" db="EMBL/GenBank/DDBJ databases">
        <title>Genomes of endolithic fungi from Antarctica.</title>
        <authorList>
            <person name="Coleine C."/>
            <person name="Masonjones S."/>
            <person name="Stajich J.E."/>
        </authorList>
    </citation>
    <scope>NUCLEOTIDE SEQUENCE [LARGE SCALE GENOMIC DNA]</scope>
    <source>
        <strain evidence="13 14">CCFEE 5187</strain>
    </source>
</reference>
<dbReference type="GO" id="GO:0160102">
    <property type="term" value="F:tRNA (guanine(10)-N2)-methyltransferase activity"/>
    <property type="evidence" value="ECO:0007669"/>
    <property type="project" value="UniProtKB-EC"/>
</dbReference>
<dbReference type="EMBL" id="NAJN01000145">
    <property type="protein sequence ID" value="TKA78362.1"/>
    <property type="molecule type" value="Genomic_DNA"/>
</dbReference>
<evidence type="ECO:0000256" key="3">
    <source>
        <dbReference type="ARBA" id="ARBA00022555"/>
    </source>
</evidence>
<dbReference type="Proteomes" id="UP000308768">
    <property type="component" value="Unassembled WGS sequence"/>
</dbReference>
<dbReference type="Pfam" id="PF25904">
    <property type="entry name" value="Tmrp11_N"/>
    <property type="match status" value="1"/>
</dbReference>
<dbReference type="PANTHER" id="PTHR13370">
    <property type="entry name" value="RNA METHYLASE-RELATED"/>
    <property type="match status" value="1"/>
</dbReference>
<dbReference type="PROSITE" id="PS00092">
    <property type="entry name" value="N6_MTASE"/>
    <property type="match status" value="1"/>
</dbReference>
<evidence type="ECO:0000313" key="13">
    <source>
        <dbReference type="EMBL" id="TKA78362.1"/>
    </source>
</evidence>
<dbReference type="SUPFAM" id="SSF53335">
    <property type="entry name" value="S-adenosyl-L-methionine-dependent methyltransferases"/>
    <property type="match status" value="1"/>
</dbReference>
<accession>A0A4U0XM29</accession>
<proteinExistence type="inferred from homology"/>
<keyword evidence="14" id="KW-1185">Reference proteome</keyword>
<dbReference type="InterPro" id="IPR000241">
    <property type="entry name" value="RlmKL-like_Mtase"/>
</dbReference>
<comment type="similarity">
    <text evidence="10">Belongs to the class I-like SAM-binding methyltransferase superfamily. TRM11 methyltransferase family.</text>
</comment>
<keyword evidence="2" id="KW-0963">Cytoplasm</keyword>
<evidence type="ECO:0000256" key="9">
    <source>
        <dbReference type="ARBA" id="ARBA00066937"/>
    </source>
</evidence>
<evidence type="ECO:0000256" key="2">
    <source>
        <dbReference type="ARBA" id="ARBA00022490"/>
    </source>
</evidence>
<evidence type="ECO:0000256" key="8">
    <source>
        <dbReference type="ARBA" id="ARBA00022884"/>
    </source>
</evidence>
<protein>
    <recommendedName>
        <fullName evidence="9">tRNA (guanine(10)-N(2))-methyltransferase</fullName>
        <ecNumber evidence="9">2.1.1.214</ecNumber>
    </recommendedName>
</protein>
<evidence type="ECO:0000313" key="14">
    <source>
        <dbReference type="Proteomes" id="UP000308768"/>
    </source>
</evidence>
<evidence type="ECO:0000256" key="1">
    <source>
        <dbReference type="ARBA" id="ARBA00004496"/>
    </source>
</evidence>
<dbReference type="AlphaFoldDB" id="A0A4U0XM29"/>
<dbReference type="GO" id="GO:0043527">
    <property type="term" value="C:tRNA methyltransferase complex"/>
    <property type="evidence" value="ECO:0007669"/>
    <property type="project" value="UniProtKB-ARBA"/>
</dbReference>
<keyword evidence="7 10" id="KW-0819">tRNA processing</keyword>
<dbReference type="InterPro" id="IPR029063">
    <property type="entry name" value="SAM-dependent_MTases_sf"/>
</dbReference>
<evidence type="ECO:0000259" key="11">
    <source>
        <dbReference type="Pfam" id="PF01170"/>
    </source>
</evidence>
<evidence type="ECO:0000256" key="4">
    <source>
        <dbReference type="ARBA" id="ARBA00022603"/>
    </source>
</evidence>
<keyword evidence="4 10" id="KW-0489">Methyltransferase</keyword>
<feature type="domain" description="Ribosomal RNA large subunit methyltransferase K/L-like methyltransferase" evidence="11">
    <location>
        <begin position="176"/>
        <end position="290"/>
    </location>
</feature>
<dbReference type="STRING" id="331657.A0A4U0XM29"/>
<dbReference type="InterPro" id="IPR059073">
    <property type="entry name" value="TRMT11_N"/>
</dbReference>
<organism evidence="13 14">
    <name type="scientific">Cryomyces minteri</name>
    <dbReference type="NCBI Taxonomy" id="331657"/>
    <lineage>
        <taxon>Eukaryota</taxon>
        <taxon>Fungi</taxon>
        <taxon>Dikarya</taxon>
        <taxon>Ascomycota</taxon>
        <taxon>Pezizomycotina</taxon>
        <taxon>Dothideomycetes</taxon>
        <taxon>Dothideomycetes incertae sedis</taxon>
        <taxon>Cryomyces</taxon>
    </lineage>
</organism>
<comment type="subcellular location">
    <subcellularLocation>
        <location evidence="1">Cytoplasm</location>
    </subcellularLocation>
</comment>
<evidence type="ECO:0000259" key="12">
    <source>
        <dbReference type="Pfam" id="PF25904"/>
    </source>
</evidence>
<dbReference type="Pfam" id="PF01170">
    <property type="entry name" value="UPF0020"/>
    <property type="match status" value="1"/>
</dbReference>
<dbReference type="OrthoDB" id="296065at2759"/>
<keyword evidence="3 10" id="KW-0820">tRNA-binding</keyword>
<feature type="domain" description="tRNA (guanine(10)-N(2))-methyltransferase TRMT11 N-terminal" evidence="12">
    <location>
        <begin position="1"/>
        <end position="166"/>
    </location>
</feature>
<sequence length="439" mass="49002">MDYLVRLVQVHESFRKPELEALAALANINIEFLAYADESPFCILRLQSEAAARSLIARSILSQGIYELWGSGIDYPSLHADVTARTKVQWRQYQDCSFRFTLDGFQGKRSPSSQRDVMESFQYMGFDGPIQMNDADLSMCIFEEYERKARTPKMLYLGRLIASSGRRAKATYDLKKRRYISTTSMDSELALVTANMAHAAPGRLFYDPFMGTGSFPIACAHFGAVALGSDIDGRSIRGKKDRDVVSNFVQYGIAGRYLDSFVSDLTHTPLRTARYLDGVVCDPPYGVREGLKVLGSAKAESGKAVVLNNGELAHLQEGFVPPKRPYSFEAMLDDILDFAASMLVENGRLAMWMPTANDDDVELAIPSHPSLELVSVCVQAFNKWSRRLLTYRRLPDAQVDSTAPRPQRTYVAGATADELNSFRRKYFEGFKNASGTSTP</sequence>
<comment type="caution">
    <text evidence="13">The sequence shown here is derived from an EMBL/GenBank/DDBJ whole genome shotgun (WGS) entry which is preliminary data.</text>
</comment>
<dbReference type="PANTHER" id="PTHR13370:SF3">
    <property type="entry name" value="TRNA (GUANINE(10)-N2)-METHYLTRANSFERASE HOMOLOG"/>
    <property type="match status" value="1"/>
</dbReference>
<name>A0A4U0XM29_9PEZI</name>
<dbReference type="GO" id="GO:0008033">
    <property type="term" value="P:tRNA processing"/>
    <property type="evidence" value="ECO:0007669"/>
    <property type="project" value="UniProtKB-UniRule"/>
</dbReference>
<dbReference type="InterPro" id="IPR002052">
    <property type="entry name" value="DNA_methylase_N6_adenine_CS"/>
</dbReference>
<keyword evidence="6 10" id="KW-0949">S-adenosyl-L-methionine</keyword>
<evidence type="ECO:0000256" key="6">
    <source>
        <dbReference type="ARBA" id="ARBA00022691"/>
    </source>
</evidence>
<gene>
    <name evidence="13" type="ORF">B0A49_00695</name>
</gene>
<dbReference type="PROSITE" id="PS51627">
    <property type="entry name" value="SAM_MT_TRM11"/>
    <property type="match status" value="1"/>
</dbReference>
<dbReference type="EC" id="2.1.1.214" evidence="9"/>
<dbReference type="Gene3D" id="3.40.50.150">
    <property type="entry name" value="Vaccinia Virus protein VP39"/>
    <property type="match status" value="1"/>
</dbReference>
<evidence type="ECO:0000256" key="10">
    <source>
        <dbReference type="PROSITE-ProRule" id="PRU00959"/>
    </source>
</evidence>
<dbReference type="InterPro" id="IPR016691">
    <property type="entry name" value="TRMT11"/>
</dbReference>
<dbReference type="GO" id="GO:0032259">
    <property type="term" value="P:methylation"/>
    <property type="evidence" value="ECO:0007669"/>
    <property type="project" value="UniProtKB-UniRule"/>
</dbReference>
<dbReference type="PIRSF" id="PIRSF017259">
    <property type="entry name" value="tRNA_mtfrase_TRM11"/>
    <property type="match status" value="1"/>
</dbReference>
<dbReference type="GO" id="GO:0005737">
    <property type="term" value="C:cytoplasm"/>
    <property type="evidence" value="ECO:0007669"/>
    <property type="project" value="UniProtKB-SubCell"/>
</dbReference>
<keyword evidence="8 10" id="KW-0694">RNA-binding</keyword>
<dbReference type="GO" id="GO:0000049">
    <property type="term" value="F:tRNA binding"/>
    <property type="evidence" value="ECO:0007669"/>
    <property type="project" value="UniProtKB-UniRule"/>
</dbReference>
<keyword evidence="5 10" id="KW-0808">Transferase</keyword>
<evidence type="ECO:0000256" key="5">
    <source>
        <dbReference type="ARBA" id="ARBA00022679"/>
    </source>
</evidence>
<evidence type="ECO:0000256" key="7">
    <source>
        <dbReference type="ARBA" id="ARBA00022694"/>
    </source>
</evidence>